<dbReference type="Proteomes" id="UP000265566">
    <property type="component" value="Chromosome 5"/>
</dbReference>
<protein>
    <submittedName>
        <fullName evidence="2">Uncharacterized protein</fullName>
    </submittedName>
</protein>
<feature type="region of interest" description="Disordered" evidence="1">
    <location>
        <begin position="1"/>
        <end position="23"/>
    </location>
</feature>
<evidence type="ECO:0000256" key="1">
    <source>
        <dbReference type="SAM" id="MobiDB-lite"/>
    </source>
</evidence>
<evidence type="ECO:0000313" key="2">
    <source>
        <dbReference type="EMBL" id="RHN57510.1"/>
    </source>
</evidence>
<dbReference type="PANTHER" id="PTHR31286">
    <property type="entry name" value="GLYCINE-RICH CELL WALL STRUCTURAL PROTEIN 1.8-LIKE"/>
    <property type="match status" value="1"/>
</dbReference>
<comment type="caution">
    <text evidence="2">The sequence shown here is derived from an EMBL/GenBank/DDBJ whole genome shotgun (WGS) entry which is preliminary data.</text>
</comment>
<reference evidence="2" key="1">
    <citation type="journal article" date="2018" name="Nat. Plants">
        <title>Whole-genome landscape of Medicago truncatula symbiotic genes.</title>
        <authorList>
            <person name="Pecrix Y."/>
            <person name="Gamas P."/>
            <person name="Carrere S."/>
        </authorList>
    </citation>
    <scope>NUCLEOTIDE SEQUENCE</scope>
    <source>
        <tissue evidence="2">Leaves</tissue>
    </source>
</reference>
<feature type="region of interest" description="Disordered" evidence="1">
    <location>
        <begin position="348"/>
        <end position="369"/>
    </location>
</feature>
<organism evidence="2">
    <name type="scientific">Medicago truncatula</name>
    <name type="common">Barrel medic</name>
    <name type="synonym">Medicago tribuloides</name>
    <dbReference type="NCBI Taxonomy" id="3880"/>
    <lineage>
        <taxon>Eukaryota</taxon>
        <taxon>Viridiplantae</taxon>
        <taxon>Streptophyta</taxon>
        <taxon>Embryophyta</taxon>
        <taxon>Tracheophyta</taxon>
        <taxon>Spermatophyta</taxon>
        <taxon>Magnoliopsida</taxon>
        <taxon>eudicotyledons</taxon>
        <taxon>Gunneridae</taxon>
        <taxon>Pentapetalae</taxon>
        <taxon>rosids</taxon>
        <taxon>fabids</taxon>
        <taxon>Fabales</taxon>
        <taxon>Fabaceae</taxon>
        <taxon>Papilionoideae</taxon>
        <taxon>50 kb inversion clade</taxon>
        <taxon>NPAAA clade</taxon>
        <taxon>Hologalegina</taxon>
        <taxon>IRL clade</taxon>
        <taxon>Trifolieae</taxon>
        <taxon>Medicago</taxon>
    </lineage>
</organism>
<dbReference type="InterPro" id="IPR040256">
    <property type="entry name" value="At4g02000-like"/>
</dbReference>
<dbReference type="PANTHER" id="PTHR31286:SF60">
    <property type="entry name" value="PROTEIN, PUTATIVE-RELATED"/>
    <property type="match status" value="1"/>
</dbReference>
<proteinExistence type="predicted"/>
<sequence>MASEKDSPENQGIEDSERSLHGSVSFQKGDSSLTAKDLHDKLSPLWKEVVTSWKLVSLGKGYFEFQFSSVEEMRRISALGVVYLKPGLLRFFPWSKDFNPNNHKQSYAQVWVRFRYLPQEYWMPRTLFEIASALGTPLDMDENTGNREKRTFGHYARLLVDVDLSKKLYYSITVQREGFEFPLEVIYEKLPQYCNMCKQIGHKHNVKRCKKLVEKSRVDSKENQSRLVKHVSKEDIRPNGVSLEAATVEKDNLANKGTSQTLSKENPDLVLNIARTVEVARGKSISEICEKVHDIDIDKFALGDNLALQSCLSEPALTALANSINVRGINKSHVLFGEHCNPVMGQSLQTSSPDNIITSTPSVTNYTQK</sequence>
<name>A0A396HVY5_MEDTR</name>
<dbReference type="Gramene" id="rna33059">
    <property type="protein sequence ID" value="RHN57510.1"/>
    <property type="gene ID" value="gene33059"/>
</dbReference>
<dbReference type="AlphaFoldDB" id="A0A396HVY5"/>
<dbReference type="EMBL" id="PSQE01000005">
    <property type="protein sequence ID" value="RHN57510.1"/>
    <property type="molecule type" value="Genomic_DNA"/>
</dbReference>
<accession>A0A396HVY5</accession>
<gene>
    <name evidence="2" type="ORF">MtrunA17_Chr5g0441151</name>
</gene>